<proteinExistence type="predicted"/>
<dbReference type="RefSeq" id="WP_091496009.1">
    <property type="nucleotide sequence ID" value="NZ_FODJ01000003.1"/>
</dbReference>
<sequence length="118" mass="14236">MKYVNDDYHDRGKKKWHGFYLSEHSWEREQQLRSESRENNQKEQMTLEQIGQILNNATIKHNKVTIQLEAVNEEGNYYDDISGFINGADERGIYIDQHRIDYDEIRHAEMIGFRKWTE</sequence>
<accession>A0A1H8LDB3</accession>
<name>A0A1H8LDB3_9BACI</name>
<dbReference type="STRING" id="872970.SAMN04488134_103166"/>
<reference evidence="1 2" key="1">
    <citation type="submission" date="2016-10" db="EMBL/GenBank/DDBJ databases">
        <authorList>
            <person name="de Groot N.N."/>
        </authorList>
    </citation>
    <scope>NUCLEOTIDE SEQUENCE [LARGE SCALE GENOMIC DNA]</scope>
    <source>
        <strain evidence="1 2">CGMCC 1.10434</strain>
    </source>
</reference>
<keyword evidence="2" id="KW-1185">Reference proteome</keyword>
<dbReference type="AlphaFoldDB" id="A0A1H8LDB3"/>
<gene>
    <name evidence="1" type="ORF">SAMN04488134_103166</name>
</gene>
<dbReference type="OrthoDB" id="2376882at2"/>
<protein>
    <recommendedName>
        <fullName evidence="3">YolD-like protein</fullName>
    </recommendedName>
</protein>
<evidence type="ECO:0008006" key="3">
    <source>
        <dbReference type="Google" id="ProtNLM"/>
    </source>
</evidence>
<evidence type="ECO:0000313" key="1">
    <source>
        <dbReference type="EMBL" id="SEO03063.1"/>
    </source>
</evidence>
<dbReference type="Proteomes" id="UP000199300">
    <property type="component" value="Unassembled WGS sequence"/>
</dbReference>
<dbReference type="EMBL" id="FODJ01000003">
    <property type="protein sequence ID" value="SEO03063.1"/>
    <property type="molecule type" value="Genomic_DNA"/>
</dbReference>
<organism evidence="1 2">
    <name type="scientific">Amphibacillus marinus</name>
    <dbReference type="NCBI Taxonomy" id="872970"/>
    <lineage>
        <taxon>Bacteria</taxon>
        <taxon>Bacillati</taxon>
        <taxon>Bacillota</taxon>
        <taxon>Bacilli</taxon>
        <taxon>Bacillales</taxon>
        <taxon>Bacillaceae</taxon>
        <taxon>Amphibacillus</taxon>
    </lineage>
</organism>
<evidence type="ECO:0000313" key="2">
    <source>
        <dbReference type="Proteomes" id="UP000199300"/>
    </source>
</evidence>